<accession>A0A2S3U683</accession>
<keyword evidence="1" id="KW-0812">Transmembrane</keyword>
<dbReference type="EMBL" id="NKCZ01000097">
    <property type="protein sequence ID" value="POD85170.1"/>
    <property type="molecule type" value="Genomic_DNA"/>
</dbReference>
<evidence type="ECO:0000256" key="1">
    <source>
        <dbReference type="SAM" id="Phobius"/>
    </source>
</evidence>
<feature type="transmembrane region" description="Helical" evidence="1">
    <location>
        <begin position="110"/>
        <end position="131"/>
    </location>
</feature>
<keyword evidence="1" id="KW-0472">Membrane</keyword>
<protein>
    <submittedName>
        <fullName evidence="2">Uncharacterized protein</fullName>
    </submittedName>
</protein>
<feature type="transmembrane region" description="Helical" evidence="1">
    <location>
        <begin position="169"/>
        <end position="187"/>
    </location>
</feature>
<gene>
    <name evidence="2" type="ORF">S101258_01481</name>
</gene>
<keyword evidence="1" id="KW-1133">Transmembrane helix</keyword>
<proteinExistence type="predicted"/>
<evidence type="ECO:0000313" key="3">
    <source>
        <dbReference type="Proteomes" id="UP000236990"/>
    </source>
</evidence>
<feature type="transmembrane region" description="Helical" evidence="1">
    <location>
        <begin position="199"/>
        <end position="217"/>
    </location>
</feature>
<dbReference type="Proteomes" id="UP000236990">
    <property type="component" value="Unassembled WGS sequence"/>
</dbReference>
<organism evidence="2 3">
    <name type="scientific">Lactiplantibacillus plantarum subsp. plantarum</name>
    <dbReference type="NCBI Taxonomy" id="337330"/>
    <lineage>
        <taxon>Bacteria</taxon>
        <taxon>Bacillati</taxon>
        <taxon>Bacillota</taxon>
        <taxon>Bacilli</taxon>
        <taxon>Lactobacillales</taxon>
        <taxon>Lactobacillaceae</taxon>
        <taxon>Lactiplantibacillus</taxon>
    </lineage>
</organism>
<name>A0A2S3U683_LACPN</name>
<reference evidence="2 3" key="1">
    <citation type="submission" date="2017-06" db="EMBL/GenBank/DDBJ databases">
        <title>Genome sequence of Lactobacillus plantarum subsp. plantarum strain SRCM101258.</title>
        <authorList>
            <person name="Cho S.H."/>
        </authorList>
    </citation>
    <scope>NUCLEOTIDE SEQUENCE [LARGE SCALE GENOMIC DNA]</scope>
    <source>
        <strain evidence="2 3">SRCM101258</strain>
    </source>
</reference>
<feature type="transmembrane region" description="Helical" evidence="1">
    <location>
        <begin position="9"/>
        <end position="29"/>
    </location>
</feature>
<sequence length="261" mass="28814">MDNLIKNNGIVLLVIIGLPGLFAWLLTIINRQTKANLVNHYGINSQVYCGFLGIIIHELSHLILALIFRHGIQSVRLLKRPHLHPEDESADDLALGYVNHTWNRHSRYQVIGNLFIGVAPIFGCTAALLGLDWLLAPGLFQAIFKLADTPEQPQWAASFHSLTSTPTSWWQLLMLLFLTLVIVIGGFDLSPADYQNSAIGLYSTIVIIIVLTTLLTFIGITGWIHTLVTWGLMVAIILGLLTTRVPTSHVGNPSSDQPCLI</sequence>
<feature type="transmembrane region" description="Helical" evidence="1">
    <location>
        <begin position="45"/>
        <end position="68"/>
    </location>
</feature>
<feature type="transmembrane region" description="Helical" evidence="1">
    <location>
        <begin position="223"/>
        <end position="241"/>
    </location>
</feature>
<evidence type="ECO:0000313" key="2">
    <source>
        <dbReference type="EMBL" id="POD85170.1"/>
    </source>
</evidence>
<dbReference type="AlphaFoldDB" id="A0A2S3U683"/>
<comment type="caution">
    <text evidence="2">The sequence shown here is derived from an EMBL/GenBank/DDBJ whole genome shotgun (WGS) entry which is preliminary data.</text>
</comment>